<comment type="pathway">
    <text evidence="2">Glycolipid biosynthesis; glycosylphosphatidylinositol-anchor biosynthesis.</text>
</comment>
<evidence type="ECO:0000313" key="13">
    <source>
        <dbReference type="Proteomes" id="UP000283509"/>
    </source>
</evidence>
<dbReference type="InterPro" id="IPR002591">
    <property type="entry name" value="Phosphodiest/P_Trfase"/>
</dbReference>
<keyword evidence="5" id="KW-0808">Transferase</keyword>
<evidence type="ECO:0000256" key="8">
    <source>
        <dbReference type="ARBA" id="ARBA00022989"/>
    </source>
</evidence>
<dbReference type="InterPro" id="IPR039524">
    <property type="entry name" value="PIGO/GPI13"/>
</dbReference>
<evidence type="ECO:0000256" key="5">
    <source>
        <dbReference type="ARBA" id="ARBA00022679"/>
    </source>
</evidence>
<evidence type="ECO:0000256" key="7">
    <source>
        <dbReference type="ARBA" id="ARBA00022824"/>
    </source>
</evidence>
<feature type="transmembrane region" description="Helical" evidence="11">
    <location>
        <begin position="300"/>
        <end position="318"/>
    </location>
</feature>
<evidence type="ECO:0000256" key="6">
    <source>
        <dbReference type="ARBA" id="ARBA00022692"/>
    </source>
</evidence>
<dbReference type="Gene3D" id="3.40.720.10">
    <property type="entry name" value="Alkaline Phosphatase, subunit A"/>
    <property type="match status" value="1"/>
</dbReference>
<comment type="similarity">
    <text evidence="3">Belongs to the PIGG/PIGN/PIGO family. PIGO subfamily.</text>
</comment>
<gene>
    <name evidence="12" type="ORF">C7M84_008726</name>
</gene>
<comment type="subcellular location">
    <subcellularLocation>
        <location evidence="1">Endoplasmic reticulum membrane</location>
        <topology evidence="1">Multi-pass membrane protein</topology>
    </subcellularLocation>
</comment>
<dbReference type="CDD" id="cd16023">
    <property type="entry name" value="GPI_EPT_3"/>
    <property type="match status" value="1"/>
</dbReference>
<keyword evidence="7" id="KW-0256">Endoplasmic reticulum</keyword>
<comment type="caution">
    <text evidence="12">The sequence shown here is derived from an EMBL/GenBank/DDBJ whole genome shotgun (WGS) entry which is preliminary data.</text>
</comment>
<keyword evidence="10" id="KW-0325">Glycoprotein</keyword>
<reference evidence="12 13" key="2">
    <citation type="submission" date="2019-01" db="EMBL/GenBank/DDBJ databases">
        <title>The decoding of complex shrimp genome reveals the adaptation for benthos swimmer, frequently molting mechanism and breeding impact on genome.</title>
        <authorList>
            <person name="Sun Y."/>
            <person name="Gao Y."/>
            <person name="Yu Y."/>
        </authorList>
    </citation>
    <scope>NUCLEOTIDE SEQUENCE [LARGE SCALE GENOMIC DNA]</scope>
    <source>
        <tissue evidence="12">Muscle</tissue>
    </source>
</reference>
<keyword evidence="9 11" id="KW-0472">Membrane</keyword>
<dbReference type="InterPro" id="IPR037675">
    <property type="entry name" value="PIG-O_N"/>
</dbReference>
<evidence type="ECO:0000256" key="1">
    <source>
        <dbReference type="ARBA" id="ARBA00004477"/>
    </source>
</evidence>
<keyword evidence="4" id="KW-0337">GPI-anchor biosynthesis</keyword>
<dbReference type="OrthoDB" id="272139at2759"/>
<dbReference type="Proteomes" id="UP000283509">
    <property type="component" value="Unassembled WGS sequence"/>
</dbReference>
<dbReference type="GO" id="GO:0051377">
    <property type="term" value="F:mannose-ethanolamine phosphotransferase activity"/>
    <property type="evidence" value="ECO:0007669"/>
    <property type="project" value="InterPro"/>
</dbReference>
<evidence type="ECO:0000256" key="3">
    <source>
        <dbReference type="ARBA" id="ARBA00008695"/>
    </source>
</evidence>
<evidence type="ECO:0000256" key="9">
    <source>
        <dbReference type="ARBA" id="ARBA00023136"/>
    </source>
</evidence>
<feature type="transmembrane region" description="Helical" evidence="11">
    <location>
        <begin position="355"/>
        <end position="379"/>
    </location>
</feature>
<dbReference type="EMBL" id="QCYY01002097">
    <property type="protein sequence ID" value="ROT72865.1"/>
    <property type="molecule type" value="Genomic_DNA"/>
</dbReference>
<reference evidence="12 13" key="1">
    <citation type="submission" date="2018-04" db="EMBL/GenBank/DDBJ databases">
        <authorList>
            <person name="Zhang X."/>
            <person name="Yuan J."/>
            <person name="Li F."/>
            <person name="Xiang J."/>
        </authorList>
    </citation>
    <scope>NUCLEOTIDE SEQUENCE [LARGE SCALE GENOMIC DNA]</scope>
    <source>
        <tissue evidence="12">Muscle</tissue>
    </source>
</reference>
<dbReference type="GO" id="GO:0006506">
    <property type="term" value="P:GPI anchor biosynthetic process"/>
    <property type="evidence" value="ECO:0007669"/>
    <property type="project" value="UniProtKB-UniPathway"/>
</dbReference>
<evidence type="ECO:0000256" key="11">
    <source>
        <dbReference type="SAM" id="Phobius"/>
    </source>
</evidence>
<dbReference type="UniPathway" id="UPA00196"/>
<dbReference type="InterPro" id="IPR017850">
    <property type="entry name" value="Alkaline_phosphatase_core_sf"/>
</dbReference>
<sequence>MDAKPKEAMLVPFIADAPTTTMQRLKGLTTGSLPTFIDASQNFASEEISEDNIIDQLVKHQKQVIVLGDDTWNGLFPRRFKRSFLFPSFNVMDLHTVDNGILQHLEEELQKNDWNVMISHFLGVDHCGHRYGPDHPEMTAKLSQMNDIIKNVADRIGTDTLLLVFGDHGMTKTGDHGGDSQGEITAALFAYSPGLNMMPANPNSIHPVQVSQVDIVPTLALALGVPIPYSNLVYGLATAVSAPVVSIVTALLVVLTMLAGDGLAPAVLVLVVTATSCFMVQAVCSWMTANDIETLLKPSWTALSVWFILSVHGFYVTGHQPTFSSLHWSAAFVGFTGDWGGSNFFPALLVGFNTFMAQILFGLSLPLIVLAPLAIGVAFPRLRGNRLESEETSRGEFLLVDRPEKAKEAVLFTAGSYILLHAAKCYKNNLSS</sequence>
<evidence type="ECO:0000256" key="10">
    <source>
        <dbReference type="ARBA" id="ARBA00023180"/>
    </source>
</evidence>
<name>A0A423T8T2_PENVA</name>
<feature type="transmembrane region" description="Helical" evidence="11">
    <location>
        <begin position="330"/>
        <end position="349"/>
    </location>
</feature>
<dbReference type="STRING" id="6689.A0A423T8T2"/>
<dbReference type="GO" id="GO:0005789">
    <property type="term" value="C:endoplasmic reticulum membrane"/>
    <property type="evidence" value="ECO:0007669"/>
    <property type="project" value="UniProtKB-SubCell"/>
</dbReference>
<evidence type="ECO:0000256" key="2">
    <source>
        <dbReference type="ARBA" id="ARBA00004687"/>
    </source>
</evidence>
<feature type="transmembrane region" description="Helical" evidence="11">
    <location>
        <begin position="232"/>
        <end position="255"/>
    </location>
</feature>
<accession>A0A423T8T2</accession>
<dbReference type="SUPFAM" id="SSF53649">
    <property type="entry name" value="Alkaline phosphatase-like"/>
    <property type="match status" value="1"/>
</dbReference>
<evidence type="ECO:0000313" key="12">
    <source>
        <dbReference type="EMBL" id="ROT72865.1"/>
    </source>
</evidence>
<dbReference type="PANTHER" id="PTHR23071">
    <property type="entry name" value="PHOSPHATIDYLINOSITOL GLYCAN"/>
    <property type="match status" value="1"/>
</dbReference>
<organism evidence="12 13">
    <name type="scientific">Penaeus vannamei</name>
    <name type="common">Whiteleg shrimp</name>
    <name type="synonym">Litopenaeus vannamei</name>
    <dbReference type="NCBI Taxonomy" id="6689"/>
    <lineage>
        <taxon>Eukaryota</taxon>
        <taxon>Metazoa</taxon>
        <taxon>Ecdysozoa</taxon>
        <taxon>Arthropoda</taxon>
        <taxon>Crustacea</taxon>
        <taxon>Multicrustacea</taxon>
        <taxon>Malacostraca</taxon>
        <taxon>Eumalacostraca</taxon>
        <taxon>Eucarida</taxon>
        <taxon>Decapoda</taxon>
        <taxon>Dendrobranchiata</taxon>
        <taxon>Penaeoidea</taxon>
        <taxon>Penaeidae</taxon>
        <taxon>Penaeus</taxon>
    </lineage>
</organism>
<evidence type="ECO:0000256" key="4">
    <source>
        <dbReference type="ARBA" id="ARBA00022502"/>
    </source>
</evidence>
<dbReference type="Pfam" id="PF01663">
    <property type="entry name" value="Phosphodiest"/>
    <property type="match status" value="1"/>
</dbReference>
<feature type="transmembrane region" description="Helical" evidence="11">
    <location>
        <begin position="267"/>
        <end position="288"/>
    </location>
</feature>
<dbReference type="PANTHER" id="PTHR23071:SF1">
    <property type="entry name" value="GPI ETHANOLAMINE PHOSPHATE TRANSFERASE 3"/>
    <property type="match status" value="1"/>
</dbReference>
<keyword evidence="6 11" id="KW-0812">Transmembrane</keyword>
<proteinExistence type="inferred from homology"/>
<keyword evidence="8 11" id="KW-1133">Transmembrane helix</keyword>
<dbReference type="AlphaFoldDB" id="A0A423T8T2"/>
<keyword evidence="13" id="KW-1185">Reference proteome</keyword>
<protein>
    <submittedName>
        <fullName evidence="12">Uncharacterized protein</fullName>
    </submittedName>
</protein>